<dbReference type="PANTHER" id="PTHR15020">
    <property type="entry name" value="FLAVIN REDUCTASE-RELATED"/>
    <property type="match status" value="1"/>
</dbReference>
<dbReference type="AlphaFoldDB" id="A0AAE3M5P2"/>
<dbReference type="SUPFAM" id="SSF51735">
    <property type="entry name" value="NAD(P)-binding Rossmann-fold domains"/>
    <property type="match status" value="1"/>
</dbReference>
<dbReference type="InterPro" id="IPR036291">
    <property type="entry name" value="NAD(P)-bd_dom_sf"/>
</dbReference>
<dbReference type="InterPro" id="IPR016040">
    <property type="entry name" value="NAD(P)-bd_dom"/>
</dbReference>
<proteinExistence type="predicted"/>
<keyword evidence="3" id="KW-1185">Reference proteome</keyword>
<dbReference type="EMBL" id="JAPDPJ010000027">
    <property type="protein sequence ID" value="MCW3787295.1"/>
    <property type="molecule type" value="Genomic_DNA"/>
</dbReference>
<organism evidence="2 3">
    <name type="scientific">Plebeiibacterium sediminum</name>
    <dbReference type="NCBI Taxonomy" id="2992112"/>
    <lineage>
        <taxon>Bacteria</taxon>
        <taxon>Pseudomonadati</taxon>
        <taxon>Bacteroidota</taxon>
        <taxon>Bacteroidia</taxon>
        <taxon>Marinilabiliales</taxon>
        <taxon>Marinilabiliaceae</taxon>
        <taxon>Plebeiibacterium</taxon>
    </lineage>
</organism>
<dbReference type="Pfam" id="PF13460">
    <property type="entry name" value="NAD_binding_10"/>
    <property type="match status" value="1"/>
</dbReference>
<dbReference type="Proteomes" id="UP001209229">
    <property type="component" value="Unassembled WGS sequence"/>
</dbReference>
<accession>A0AAE3M5P2</accession>
<evidence type="ECO:0000313" key="3">
    <source>
        <dbReference type="Proteomes" id="UP001209229"/>
    </source>
</evidence>
<evidence type="ECO:0000259" key="1">
    <source>
        <dbReference type="Pfam" id="PF13460"/>
    </source>
</evidence>
<comment type="caution">
    <text evidence="2">The sequence shown here is derived from an EMBL/GenBank/DDBJ whole genome shotgun (WGS) entry which is preliminary data.</text>
</comment>
<sequence>MKVLIIGANGKIGRLLAEKMARSENFEPTAFIRNESQKEYFISIGVSYKIASLESSEQEIAEAIKGFDAVVFTAGSGGATGYDKTIEIDLYGAIKSINAAKLMGIKHFVMVSAAFADEPTFWSESNIKPYYIAKHLADMELKRSGVNYTIIRPVRLTDAADSGKIRVELNPKDLNKEIPRVAAADVILEVLNNDSAKNKTLEISEGTSNINDAVLRFVK</sequence>
<dbReference type="CDD" id="cd05243">
    <property type="entry name" value="SDR_a5"/>
    <property type="match status" value="1"/>
</dbReference>
<gene>
    <name evidence="2" type="ORF">OM075_12510</name>
</gene>
<dbReference type="PANTHER" id="PTHR15020:SF50">
    <property type="entry name" value="UPF0659 PROTEIN YMR090W"/>
    <property type="match status" value="1"/>
</dbReference>
<name>A0AAE3M5P2_9BACT</name>
<reference evidence="2" key="1">
    <citation type="submission" date="2022-10" db="EMBL/GenBank/DDBJ databases">
        <authorList>
            <person name="Yu W.X."/>
        </authorList>
    </citation>
    <scope>NUCLEOTIDE SEQUENCE</scope>
    <source>
        <strain evidence="2">AAT</strain>
    </source>
</reference>
<feature type="domain" description="NAD(P)-binding" evidence="1">
    <location>
        <begin position="7"/>
        <end position="193"/>
    </location>
</feature>
<evidence type="ECO:0000313" key="2">
    <source>
        <dbReference type="EMBL" id="MCW3787295.1"/>
    </source>
</evidence>
<dbReference type="RefSeq" id="WP_301190860.1">
    <property type="nucleotide sequence ID" value="NZ_JAPDPJ010000027.1"/>
</dbReference>
<protein>
    <submittedName>
        <fullName evidence="2">SDR family oxidoreductase</fullName>
    </submittedName>
</protein>
<dbReference type="Gene3D" id="3.40.50.720">
    <property type="entry name" value="NAD(P)-binding Rossmann-like Domain"/>
    <property type="match status" value="1"/>
</dbReference>